<evidence type="ECO:0000313" key="4">
    <source>
        <dbReference type="Proteomes" id="UP000478493"/>
    </source>
</evidence>
<accession>A0A5M5M7N4</accession>
<gene>
    <name evidence="3" type="ORF">F3B85_14785</name>
</gene>
<comment type="caution">
    <text evidence="3">The sequence shown here is derived from an EMBL/GenBank/DDBJ whole genome shotgun (WGS) entry which is preliminary data.</text>
</comment>
<dbReference type="AlphaFoldDB" id="A0A5M5M7N4"/>
<reference evidence="3 4" key="1">
    <citation type="journal article" date="2019" name="Nat. Med.">
        <title>A library of human gut bacterial isolates paired with longitudinal multiomics data enables mechanistic microbiome research.</title>
        <authorList>
            <person name="Poyet M."/>
            <person name="Groussin M."/>
            <person name="Gibbons S.M."/>
            <person name="Avila-Pacheco J."/>
            <person name="Jiang X."/>
            <person name="Kearney S.M."/>
            <person name="Perrotta A.R."/>
            <person name="Berdy B."/>
            <person name="Zhao S."/>
            <person name="Lieberman T.D."/>
            <person name="Swanson P.K."/>
            <person name="Smith M."/>
            <person name="Roesemann S."/>
            <person name="Alexander J.E."/>
            <person name="Rich S.A."/>
            <person name="Livny J."/>
            <person name="Vlamakis H."/>
            <person name="Clish C."/>
            <person name="Bullock K."/>
            <person name="Deik A."/>
            <person name="Scott J."/>
            <person name="Pierce K.A."/>
            <person name="Xavier R.J."/>
            <person name="Alm E.J."/>
        </authorList>
    </citation>
    <scope>NUCLEOTIDE SEQUENCE [LARGE SCALE GENOMIC DNA]</scope>
    <source>
        <strain evidence="3 4">BIOML-A41</strain>
    </source>
</reference>
<protein>
    <recommendedName>
        <fullName evidence="2">Flavin reductase like domain-containing protein</fullName>
    </recommendedName>
</protein>
<name>A0A5M5M7N4_BACOV</name>
<dbReference type="EMBL" id="VWGP01000010">
    <property type="protein sequence ID" value="KAA4535248.1"/>
    <property type="molecule type" value="Genomic_DNA"/>
</dbReference>
<dbReference type="InterPro" id="IPR012349">
    <property type="entry name" value="Split_barrel_FMN-bd"/>
</dbReference>
<comment type="similarity">
    <text evidence="1">Belongs to the flavoredoxin family.</text>
</comment>
<evidence type="ECO:0000259" key="2">
    <source>
        <dbReference type="Pfam" id="PF01613"/>
    </source>
</evidence>
<dbReference type="PANTHER" id="PTHR43567:SF5">
    <property type="entry name" value="HYPOTHETICAL CYTOSOLIC PROTEIN"/>
    <property type="match status" value="1"/>
</dbReference>
<evidence type="ECO:0000313" key="3">
    <source>
        <dbReference type="EMBL" id="KAA4535248.1"/>
    </source>
</evidence>
<sequence length="183" mass="21324">MNVEENDFKQLFWQISPKEISDNMFTLVMDNFYVITAGNEAHYNSMIGSGGGFGLLFRKPASWCVIRTDRYTLELIQKEQTYTIAYFSDRYKEQLLFLGSQSGRDSRKMEEVELTGIQTPSGNMSFKEARLIFECKLTQITTPDLDDFCTQEARDYIADAYQKASDYRKYVFGEVTHVWIKQE</sequence>
<proteinExistence type="inferred from homology"/>
<dbReference type="InterPro" id="IPR002563">
    <property type="entry name" value="Flavin_Rdtase-like_dom"/>
</dbReference>
<evidence type="ECO:0000256" key="1">
    <source>
        <dbReference type="ARBA" id="ARBA00038054"/>
    </source>
</evidence>
<dbReference type="Pfam" id="PF01613">
    <property type="entry name" value="Flavin_Reduct"/>
    <property type="match status" value="1"/>
</dbReference>
<dbReference type="Gene3D" id="2.30.110.10">
    <property type="entry name" value="Electron Transport, Fmn-binding Protein, Chain A"/>
    <property type="match status" value="1"/>
</dbReference>
<dbReference type="SUPFAM" id="SSF50475">
    <property type="entry name" value="FMN-binding split barrel"/>
    <property type="match status" value="1"/>
</dbReference>
<dbReference type="GO" id="GO:0016646">
    <property type="term" value="F:oxidoreductase activity, acting on the CH-NH group of donors, NAD or NADP as acceptor"/>
    <property type="evidence" value="ECO:0007669"/>
    <property type="project" value="UniProtKB-ARBA"/>
</dbReference>
<dbReference type="Proteomes" id="UP000478493">
    <property type="component" value="Unassembled WGS sequence"/>
</dbReference>
<feature type="domain" description="Flavin reductase like" evidence="2">
    <location>
        <begin position="65"/>
        <end position="181"/>
    </location>
</feature>
<dbReference type="GO" id="GO:0010181">
    <property type="term" value="F:FMN binding"/>
    <property type="evidence" value="ECO:0007669"/>
    <property type="project" value="InterPro"/>
</dbReference>
<dbReference type="InterPro" id="IPR052174">
    <property type="entry name" value="Flavoredoxin"/>
</dbReference>
<organism evidence="3 4">
    <name type="scientific">Bacteroides ovatus</name>
    <dbReference type="NCBI Taxonomy" id="28116"/>
    <lineage>
        <taxon>Bacteria</taxon>
        <taxon>Pseudomonadati</taxon>
        <taxon>Bacteroidota</taxon>
        <taxon>Bacteroidia</taxon>
        <taxon>Bacteroidales</taxon>
        <taxon>Bacteroidaceae</taxon>
        <taxon>Bacteroides</taxon>
    </lineage>
</organism>
<dbReference type="PANTHER" id="PTHR43567">
    <property type="entry name" value="FLAVOREDOXIN-RELATED-RELATED"/>
    <property type="match status" value="1"/>
</dbReference>